<name>W4G1A9_APHAT</name>
<dbReference type="Gene3D" id="1.10.510.10">
    <property type="entry name" value="Transferase(Phosphotransferase) domain 1"/>
    <property type="match status" value="1"/>
</dbReference>
<dbReference type="GeneID" id="20814439"/>
<dbReference type="SUPFAM" id="SSF56112">
    <property type="entry name" value="Protein kinase-like (PK-like)"/>
    <property type="match status" value="1"/>
</dbReference>
<proteinExistence type="predicted"/>
<reference evidence="1" key="1">
    <citation type="submission" date="2013-12" db="EMBL/GenBank/DDBJ databases">
        <title>The Genome Sequence of Aphanomyces astaci APO3.</title>
        <authorList>
            <consortium name="The Broad Institute Genomics Platform"/>
            <person name="Russ C."/>
            <person name="Tyler B."/>
            <person name="van West P."/>
            <person name="Dieguez-Uribeondo J."/>
            <person name="Young S.K."/>
            <person name="Zeng Q."/>
            <person name="Gargeya S."/>
            <person name="Fitzgerald M."/>
            <person name="Abouelleil A."/>
            <person name="Alvarado L."/>
            <person name="Chapman S.B."/>
            <person name="Gainer-Dewar J."/>
            <person name="Goldberg J."/>
            <person name="Griggs A."/>
            <person name="Gujja S."/>
            <person name="Hansen M."/>
            <person name="Howarth C."/>
            <person name="Imamovic A."/>
            <person name="Ireland A."/>
            <person name="Larimer J."/>
            <person name="McCowan C."/>
            <person name="Murphy C."/>
            <person name="Pearson M."/>
            <person name="Poon T.W."/>
            <person name="Priest M."/>
            <person name="Roberts A."/>
            <person name="Saif S."/>
            <person name="Shea T."/>
            <person name="Sykes S."/>
            <person name="Wortman J."/>
            <person name="Nusbaum C."/>
            <person name="Birren B."/>
        </authorList>
    </citation>
    <scope>NUCLEOTIDE SEQUENCE [LARGE SCALE GENOMIC DNA]</scope>
    <source>
        <strain evidence="1">APO3</strain>
    </source>
</reference>
<dbReference type="VEuPathDB" id="FungiDB:H257_12443"/>
<dbReference type="OrthoDB" id="4062651at2759"/>
<accession>W4G1A9</accession>
<dbReference type="InterPro" id="IPR011009">
    <property type="entry name" value="Kinase-like_dom_sf"/>
</dbReference>
<dbReference type="AlphaFoldDB" id="W4G1A9"/>
<sequence>MEVVHHTPHIRRNDDPRHMGDIQWSAPELLLEDCDENIDVHSFGVVLTELDTREVLFAAEMVAMPRAEEMMKLFTRGAAGHVR</sequence>
<dbReference type="RefSeq" id="XP_009837941.1">
    <property type="nucleotide sequence ID" value="XM_009839639.1"/>
</dbReference>
<evidence type="ECO:0000313" key="1">
    <source>
        <dbReference type="EMBL" id="ETV72713.1"/>
    </source>
</evidence>
<organism evidence="1">
    <name type="scientific">Aphanomyces astaci</name>
    <name type="common">Crayfish plague agent</name>
    <dbReference type="NCBI Taxonomy" id="112090"/>
    <lineage>
        <taxon>Eukaryota</taxon>
        <taxon>Sar</taxon>
        <taxon>Stramenopiles</taxon>
        <taxon>Oomycota</taxon>
        <taxon>Saprolegniomycetes</taxon>
        <taxon>Saprolegniales</taxon>
        <taxon>Verrucalvaceae</taxon>
        <taxon>Aphanomyces</taxon>
    </lineage>
</organism>
<dbReference type="EMBL" id="KI913153">
    <property type="protein sequence ID" value="ETV72713.1"/>
    <property type="molecule type" value="Genomic_DNA"/>
</dbReference>
<protein>
    <recommendedName>
        <fullName evidence="2">Protein kinase domain-containing protein</fullName>
    </recommendedName>
</protein>
<evidence type="ECO:0008006" key="2">
    <source>
        <dbReference type="Google" id="ProtNLM"/>
    </source>
</evidence>
<gene>
    <name evidence="1" type="ORF">H257_12443</name>
</gene>